<keyword evidence="6" id="KW-0732">Signal</keyword>
<dbReference type="InterPro" id="IPR029000">
    <property type="entry name" value="Cyclophilin-like_dom_sf"/>
</dbReference>
<feature type="signal peptide" evidence="6">
    <location>
        <begin position="1"/>
        <end position="18"/>
    </location>
</feature>
<keyword evidence="3" id="KW-0697">Rotamase</keyword>
<evidence type="ECO:0000256" key="2">
    <source>
        <dbReference type="ARBA" id="ARBA00013194"/>
    </source>
</evidence>
<gene>
    <name evidence="8" type="ORF">H9736_07800</name>
</gene>
<dbReference type="EC" id="5.2.1.8" evidence="2"/>
<reference evidence="8" key="1">
    <citation type="journal article" date="2021" name="PeerJ">
        <title>Extensive microbial diversity within the chicken gut microbiome revealed by metagenomics and culture.</title>
        <authorList>
            <person name="Gilroy R."/>
            <person name="Ravi A."/>
            <person name="Getino M."/>
            <person name="Pursley I."/>
            <person name="Horton D.L."/>
            <person name="Alikhan N.F."/>
            <person name="Baker D."/>
            <person name="Gharbi K."/>
            <person name="Hall N."/>
            <person name="Watson M."/>
            <person name="Adriaenssens E.M."/>
            <person name="Foster-Nyarko E."/>
            <person name="Jarju S."/>
            <person name="Secka A."/>
            <person name="Antonio M."/>
            <person name="Oren A."/>
            <person name="Chaudhuri R.R."/>
            <person name="La Ragione R."/>
            <person name="Hildebrand F."/>
            <person name="Pallen M.J."/>
        </authorList>
    </citation>
    <scope>NUCLEOTIDE SEQUENCE</scope>
    <source>
        <strain evidence="8">CHK188-5543</strain>
    </source>
</reference>
<evidence type="ECO:0000256" key="4">
    <source>
        <dbReference type="ARBA" id="ARBA00023235"/>
    </source>
</evidence>
<dbReference type="GO" id="GO:0006457">
    <property type="term" value="P:protein folding"/>
    <property type="evidence" value="ECO:0007669"/>
    <property type="project" value="InterPro"/>
</dbReference>
<evidence type="ECO:0000256" key="6">
    <source>
        <dbReference type="SAM" id="SignalP"/>
    </source>
</evidence>
<dbReference type="Proteomes" id="UP000886800">
    <property type="component" value="Unassembled WGS sequence"/>
</dbReference>
<dbReference type="EMBL" id="DXES01000167">
    <property type="protein sequence ID" value="HIX66136.1"/>
    <property type="molecule type" value="Genomic_DNA"/>
</dbReference>
<dbReference type="InterPro" id="IPR002130">
    <property type="entry name" value="Cyclophilin-type_PPIase_dom"/>
</dbReference>
<comment type="caution">
    <text evidence="8">The sequence shown here is derived from an EMBL/GenBank/DDBJ whole genome shotgun (WGS) entry which is preliminary data.</text>
</comment>
<sequence length="347" mass="36533">MKRILTVLLAAALVGALAGCGGDSAGSSSAGSQAASSQASSAASSMTEEEQAAAEAAAEEYLKNFPVGKPVELREDTAQRITDALNGTGDYADCPVAVLETSEGTIKLRLFPQEAPRTVENFITHAKEGYYDGLTFHRVIDGFMIQGGDPNGNGTGGESIWGGQFEDEFSDVLHNFRGALSMANSGSPSTNGSQFFIVQNPDPLPTDQEEMILSSMYVNRQMANAQFQVIQAQKDGMDEEALAELLTQLNGEIGALVEELNAALASGEPAAALADYRAQLAPAMERYEAQGGSYHLDYVHTVFGYVIEGMEVVDAIAALDSGAADSSGQPTGQPSRTVTIQSITIEE</sequence>
<dbReference type="PROSITE" id="PS50072">
    <property type="entry name" value="CSA_PPIASE_2"/>
    <property type="match status" value="1"/>
</dbReference>
<feature type="compositionally biased region" description="Polar residues" evidence="5">
    <location>
        <begin position="328"/>
        <end position="343"/>
    </location>
</feature>
<evidence type="ECO:0000259" key="7">
    <source>
        <dbReference type="PROSITE" id="PS50072"/>
    </source>
</evidence>
<evidence type="ECO:0000256" key="3">
    <source>
        <dbReference type="ARBA" id="ARBA00023110"/>
    </source>
</evidence>
<evidence type="ECO:0000256" key="1">
    <source>
        <dbReference type="ARBA" id="ARBA00002388"/>
    </source>
</evidence>
<evidence type="ECO:0000313" key="9">
    <source>
        <dbReference type="Proteomes" id="UP000886800"/>
    </source>
</evidence>
<comment type="function">
    <text evidence="1">PPIases accelerate the folding of proteins. It catalyzes the cis-trans isomerization of proline imidic peptide bonds in oligopeptides.</text>
</comment>
<dbReference type="PROSITE" id="PS00170">
    <property type="entry name" value="CSA_PPIASE_1"/>
    <property type="match status" value="1"/>
</dbReference>
<keyword evidence="4 8" id="KW-0413">Isomerase</keyword>
<dbReference type="SUPFAM" id="SSF50891">
    <property type="entry name" value="Cyclophilin-like"/>
    <property type="match status" value="2"/>
</dbReference>
<dbReference type="GO" id="GO:0003755">
    <property type="term" value="F:peptidyl-prolyl cis-trans isomerase activity"/>
    <property type="evidence" value="ECO:0007669"/>
    <property type="project" value="UniProtKB-KW"/>
</dbReference>
<dbReference type="Gene3D" id="2.40.100.10">
    <property type="entry name" value="Cyclophilin-like"/>
    <property type="match status" value="2"/>
</dbReference>
<evidence type="ECO:0000313" key="8">
    <source>
        <dbReference type="EMBL" id="HIX66136.1"/>
    </source>
</evidence>
<dbReference type="PROSITE" id="PS51257">
    <property type="entry name" value="PROKAR_LIPOPROTEIN"/>
    <property type="match status" value="1"/>
</dbReference>
<dbReference type="InterPro" id="IPR044666">
    <property type="entry name" value="Cyclophilin_A-like"/>
</dbReference>
<feature type="chain" id="PRO_5038342090" description="peptidylprolyl isomerase" evidence="6">
    <location>
        <begin position="19"/>
        <end position="347"/>
    </location>
</feature>
<name>A0A9D1WSP4_9FIRM</name>
<protein>
    <recommendedName>
        <fullName evidence="2">peptidylprolyl isomerase</fullName>
        <ecNumber evidence="2">5.2.1.8</ecNumber>
    </recommendedName>
</protein>
<dbReference type="InterPro" id="IPR020892">
    <property type="entry name" value="Cyclophilin-type_PPIase_CS"/>
</dbReference>
<dbReference type="PRINTS" id="PR00153">
    <property type="entry name" value="CSAPPISMRASE"/>
</dbReference>
<feature type="domain" description="PPIase cyclophilin-type" evidence="7">
    <location>
        <begin position="96"/>
        <end position="345"/>
    </location>
</feature>
<evidence type="ECO:0000256" key="5">
    <source>
        <dbReference type="SAM" id="MobiDB-lite"/>
    </source>
</evidence>
<dbReference type="PANTHER" id="PTHR45625">
    <property type="entry name" value="PEPTIDYL-PROLYL CIS-TRANS ISOMERASE-RELATED"/>
    <property type="match status" value="1"/>
</dbReference>
<proteinExistence type="predicted"/>
<dbReference type="PANTHER" id="PTHR45625:SF4">
    <property type="entry name" value="PEPTIDYLPROLYL ISOMERASE DOMAIN AND WD REPEAT-CONTAINING PROTEIN 1"/>
    <property type="match status" value="1"/>
</dbReference>
<feature type="region of interest" description="Disordered" evidence="5">
    <location>
        <begin position="323"/>
        <end position="343"/>
    </location>
</feature>
<dbReference type="AlphaFoldDB" id="A0A9D1WSP4"/>
<dbReference type="Pfam" id="PF00160">
    <property type="entry name" value="Pro_isomerase"/>
    <property type="match status" value="2"/>
</dbReference>
<accession>A0A9D1WSP4</accession>
<reference evidence="8" key="2">
    <citation type="submission" date="2021-04" db="EMBL/GenBank/DDBJ databases">
        <authorList>
            <person name="Gilroy R."/>
        </authorList>
    </citation>
    <scope>NUCLEOTIDE SEQUENCE</scope>
    <source>
        <strain evidence="8">CHK188-5543</strain>
    </source>
</reference>
<organism evidence="8 9">
    <name type="scientific">Candidatus Anaerotruncus excrementipullorum</name>
    <dbReference type="NCBI Taxonomy" id="2838465"/>
    <lineage>
        <taxon>Bacteria</taxon>
        <taxon>Bacillati</taxon>
        <taxon>Bacillota</taxon>
        <taxon>Clostridia</taxon>
        <taxon>Eubacteriales</taxon>
        <taxon>Oscillospiraceae</taxon>
        <taxon>Anaerotruncus</taxon>
    </lineage>
</organism>